<dbReference type="PANTHER" id="PTHR10773:SF19">
    <property type="match status" value="1"/>
</dbReference>
<sequence>MWITTMFKKMDESNEEVIANDRRESLTFPKLYSLYAEWMTENKPNDAKATQEQYRQIFYKEFNLDFFKPKKDQCLKGEVHQKASESEKETTAIDYALHIANKSIVREIKENDKAEAKQLKKTLITACFDLQNILTTPHDQLNWIDLDYHKVKTRRLNKNKNLDTLWSHTLVIAYKSLHPITQSKYKDLMSLCSSGEIPEQYRMFYVNLPHSNTVTNTVDLDIED</sequence>
<proteinExistence type="predicted"/>
<comment type="caution">
    <text evidence="1">The sequence shown here is derived from an EMBL/GenBank/DDBJ whole genome shotgun (WGS) entry which is preliminary data.</text>
</comment>
<organism evidence="1 2">
    <name type="scientific">Arctia plantaginis</name>
    <name type="common">Wood tiger moth</name>
    <name type="synonym">Phalaena plantaginis</name>
    <dbReference type="NCBI Taxonomy" id="874455"/>
    <lineage>
        <taxon>Eukaryota</taxon>
        <taxon>Metazoa</taxon>
        <taxon>Ecdysozoa</taxon>
        <taxon>Arthropoda</taxon>
        <taxon>Hexapoda</taxon>
        <taxon>Insecta</taxon>
        <taxon>Pterygota</taxon>
        <taxon>Neoptera</taxon>
        <taxon>Endopterygota</taxon>
        <taxon>Lepidoptera</taxon>
        <taxon>Glossata</taxon>
        <taxon>Ditrysia</taxon>
        <taxon>Noctuoidea</taxon>
        <taxon>Erebidae</taxon>
        <taxon>Arctiinae</taxon>
        <taxon>Arctia</taxon>
    </lineage>
</organism>
<dbReference type="PANTHER" id="PTHR10773">
    <property type="entry name" value="DNA-DIRECTED RNA POLYMERASES I, II, AND III SUBUNIT RPABC2"/>
    <property type="match status" value="1"/>
</dbReference>
<evidence type="ECO:0000313" key="2">
    <source>
        <dbReference type="Proteomes" id="UP000494256"/>
    </source>
</evidence>
<dbReference type="EMBL" id="CADEBD010000363">
    <property type="protein sequence ID" value="CAB3251783.1"/>
    <property type="molecule type" value="Genomic_DNA"/>
</dbReference>
<protein>
    <submittedName>
        <fullName evidence="1">Uncharacterized protein</fullName>
    </submittedName>
</protein>
<evidence type="ECO:0000313" key="1">
    <source>
        <dbReference type="EMBL" id="CAB3251783.1"/>
    </source>
</evidence>
<accession>A0A8S1B1V6</accession>
<name>A0A8S1B1V6_ARCPL</name>
<dbReference type="Proteomes" id="UP000494256">
    <property type="component" value="Unassembled WGS sequence"/>
</dbReference>
<dbReference type="AlphaFoldDB" id="A0A8S1B1V6"/>
<reference evidence="1 2" key="1">
    <citation type="submission" date="2020-04" db="EMBL/GenBank/DDBJ databases">
        <authorList>
            <person name="Wallbank WR R."/>
            <person name="Pardo Diaz C."/>
            <person name="Kozak K."/>
            <person name="Martin S."/>
            <person name="Jiggins C."/>
            <person name="Moest M."/>
            <person name="Warren A I."/>
            <person name="Byers J.R.P. K."/>
            <person name="Montejo-Kovacevich G."/>
            <person name="Yen C E."/>
        </authorList>
    </citation>
    <scope>NUCLEOTIDE SEQUENCE [LARGE SCALE GENOMIC DNA]</scope>
</reference>
<dbReference type="OrthoDB" id="8948150at2759"/>
<gene>
    <name evidence="1" type="ORF">APLA_LOCUS13741</name>
</gene>